<evidence type="ECO:0000313" key="9">
    <source>
        <dbReference type="Proteomes" id="UP000828390"/>
    </source>
</evidence>
<feature type="signal peptide" evidence="7">
    <location>
        <begin position="1"/>
        <end position="21"/>
    </location>
</feature>
<evidence type="ECO:0000256" key="7">
    <source>
        <dbReference type="RuleBase" id="RU364138"/>
    </source>
</evidence>
<dbReference type="OrthoDB" id="443524at2759"/>
<protein>
    <recommendedName>
        <fullName evidence="7">Phospholipase B-like</fullName>
        <ecNumber evidence="7">3.1.1.-</ecNumber>
    </recommendedName>
</protein>
<organism evidence="8 9">
    <name type="scientific">Dreissena polymorpha</name>
    <name type="common">Zebra mussel</name>
    <name type="synonym">Mytilus polymorpha</name>
    <dbReference type="NCBI Taxonomy" id="45954"/>
    <lineage>
        <taxon>Eukaryota</taxon>
        <taxon>Metazoa</taxon>
        <taxon>Spiralia</taxon>
        <taxon>Lophotrochozoa</taxon>
        <taxon>Mollusca</taxon>
        <taxon>Bivalvia</taxon>
        <taxon>Autobranchia</taxon>
        <taxon>Heteroconchia</taxon>
        <taxon>Euheterodonta</taxon>
        <taxon>Imparidentia</taxon>
        <taxon>Neoheterodontei</taxon>
        <taxon>Myida</taxon>
        <taxon>Dreissenoidea</taxon>
        <taxon>Dreissenidae</taxon>
        <taxon>Dreissena</taxon>
    </lineage>
</organism>
<keyword evidence="2 7" id="KW-0732">Signal</keyword>
<keyword evidence="4 7" id="KW-0442">Lipid degradation</keyword>
<dbReference type="PANTHER" id="PTHR12370:SF3">
    <property type="entry name" value="PHOSPHOLIPASE B-LIKE 2-RELATED"/>
    <property type="match status" value="1"/>
</dbReference>
<keyword evidence="5 7" id="KW-0443">Lipid metabolism</keyword>
<dbReference type="EC" id="3.1.1.-" evidence="7"/>
<dbReference type="Pfam" id="PF04916">
    <property type="entry name" value="Phospholip_B"/>
    <property type="match status" value="1"/>
</dbReference>
<dbReference type="EMBL" id="JAIWYP010000016">
    <property type="protein sequence ID" value="KAH3696354.1"/>
    <property type="molecule type" value="Genomic_DNA"/>
</dbReference>
<comment type="function">
    <text evidence="7">Putative phospholipase.</text>
</comment>
<comment type="caution">
    <text evidence="8">The sequence shown here is derived from an EMBL/GenBank/DDBJ whole genome shotgun (WGS) entry which is preliminary data.</text>
</comment>
<reference evidence="8" key="2">
    <citation type="submission" date="2020-11" db="EMBL/GenBank/DDBJ databases">
        <authorList>
            <person name="McCartney M.A."/>
            <person name="Auch B."/>
            <person name="Kono T."/>
            <person name="Mallez S."/>
            <person name="Becker A."/>
            <person name="Gohl D.M."/>
            <person name="Silverstein K.A.T."/>
            <person name="Koren S."/>
            <person name="Bechman K.B."/>
            <person name="Herman A."/>
            <person name="Abrahante J.E."/>
            <person name="Garbe J."/>
        </authorList>
    </citation>
    <scope>NUCLEOTIDE SEQUENCE</scope>
    <source>
        <strain evidence="8">Duluth1</strain>
        <tissue evidence="8">Whole animal</tissue>
    </source>
</reference>
<dbReference type="GO" id="GO:0009395">
    <property type="term" value="P:phospholipid catabolic process"/>
    <property type="evidence" value="ECO:0007669"/>
    <property type="project" value="TreeGrafter"/>
</dbReference>
<evidence type="ECO:0000256" key="5">
    <source>
        <dbReference type="ARBA" id="ARBA00023098"/>
    </source>
</evidence>
<evidence type="ECO:0000256" key="2">
    <source>
        <dbReference type="ARBA" id="ARBA00022729"/>
    </source>
</evidence>
<dbReference type="InterPro" id="IPR007000">
    <property type="entry name" value="PLipase_B-like"/>
</dbReference>
<proteinExistence type="inferred from homology"/>
<dbReference type="GO" id="GO:0004620">
    <property type="term" value="F:phospholipase activity"/>
    <property type="evidence" value="ECO:0007669"/>
    <property type="project" value="InterPro"/>
</dbReference>
<reference evidence="8" key="1">
    <citation type="journal article" date="2019" name="bioRxiv">
        <title>The Genome of the Zebra Mussel, Dreissena polymorpha: A Resource for Invasive Species Research.</title>
        <authorList>
            <person name="McCartney M.A."/>
            <person name="Auch B."/>
            <person name="Kono T."/>
            <person name="Mallez S."/>
            <person name="Zhang Y."/>
            <person name="Obille A."/>
            <person name="Becker A."/>
            <person name="Abrahante J.E."/>
            <person name="Garbe J."/>
            <person name="Badalamenti J.P."/>
            <person name="Herman A."/>
            <person name="Mangelson H."/>
            <person name="Liachko I."/>
            <person name="Sullivan S."/>
            <person name="Sone E.D."/>
            <person name="Koren S."/>
            <person name="Silverstein K.A.T."/>
            <person name="Beckman K.B."/>
            <person name="Gohl D.M."/>
        </authorList>
    </citation>
    <scope>NUCLEOTIDE SEQUENCE</scope>
    <source>
        <strain evidence="8">Duluth1</strain>
        <tissue evidence="8">Whole animal</tissue>
    </source>
</reference>
<evidence type="ECO:0000313" key="8">
    <source>
        <dbReference type="EMBL" id="KAH3696354.1"/>
    </source>
</evidence>
<evidence type="ECO:0000256" key="4">
    <source>
        <dbReference type="ARBA" id="ARBA00022963"/>
    </source>
</evidence>
<keyword evidence="6" id="KW-0325">Glycoprotein</keyword>
<dbReference type="GO" id="GO:0005576">
    <property type="term" value="C:extracellular region"/>
    <property type="evidence" value="ECO:0007669"/>
    <property type="project" value="TreeGrafter"/>
</dbReference>
<evidence type="ECO:0000256" key="1">
    <source>
        <dbReference type="ARBA" id="ARBA00007835"/>
    </source>
</evidence>
<dbReference type="AlphaFoldDB" id="A0A9D4BIT9"/>
<sequence length="541" mass="61220">MALQARILFLVFISIFLGVNTLKNAYVARTDSGQYLISDQKPIEWVAMAEFDNKVNETGWSYLSVYTNGVYSNEDQSYAAGMVEGYLTKDHIAMAWKNTVEGQFCERPLNPECEQLGNFLQQNLEWMQDQIKSQDSDYWKMVELFLIQVRGLTDGYFNHPTMPSTDIDPFGLYVLSMGDDMEDIPNAMKPKVTGSGSCSALIKLLPGYKDLYVSQDTWSTYQSMLRMLKKYDFAFQTGAGVVPGQVMTFSSYPGSLLSGDDYYLISSGLASLETTIGNNNPALYKYVTYNTVFEGIRTMVANRLATTGMEWGKTFAMFNSGTYNNQWMVVDYKVFMPGFSPKTGLLMVLEQIPGTVIYDDQTDLLVRQSYWPSYNIAFYPEIFNKSGCWDNVQKYGDWFTYDKSPRAQIFKRDNGKVTDLASMQKLMRYNDFQHDPLARCNCTPPYSAENAISARCDLNPADGTYPFGALGHRSHGGTDMKLTNLDMFQRLEFIAVSGPTWDQLPPFQWSKADFAAACPHNGHPDVFKFDPIKFNGTFSGQ</sequence>
<evidence type="ECO:0000256" key="3">
    <source>
        <dbReference type="ARBA" id="ARBA00022801"/>
    </source>
</evidence>
<evidence type="ECO:0000256" key="6">
    <source>
        <dbReference type="ARBA" id="ARBA00023180"/>
    </source>
</evidence>
<name>A0A9D4BIT9_DREPO</name>
<keyword evidence="9" id="KW-1185">Reference proteome</keyword>
<keyword evidence="3 7" id="KW-0378">Hydrolase</keyword>
<feature type="chain" id="PRO_5039763237" description="Phospholipase B-like" evidence="7">
    <location>
        <begin position="22"/>
        <end position="541"/>
    </location>
</feature>
<dbReference type="Proteomes" id="UP000828390">
    <property type="component" value="Unassembled WGS sequence"/>
</dbReference>
<comment type="similarity">
    <text evidence="1 7">Belongs to the phospholipase B-like family.</text>
</comment>
<dbReference type="Gene3D" id="3.60.60.30">
    <property type="match status" value="1"/>
</dbReference>
<accession>A0A9D4BIT9</accession>
<dbReference type="PANTHER" id="PTHR12370">
    <property type="entry name" value="PHOSPHOLIPASE B-RELATED"/>
    <property type="match status" value="1"/>
</dbReference>
<gene>
    <name evidence="8" type="ORF">DPMN_083818</name>
</gene>